<gene>
    <name evidence="4" type="ORF">BAA01_08285</name>
</gene>
<reference evidence="5" key="1">
    <citation type="submission" date="2016-06" db="EMBL/GenBank/DDBJ databases">
        <authorList>
            <person name="Nascimento L."/>
            <person name="Pereira R.V."/>
            <person name="Martins L.F."/>
            <person name="Quaggio R.B."/>
            <person name="Silva A.M."/>
            <person name="Setubal J.C."/>
        </authorList>
    </citation>
    <scope>NUCLEOTIDE SEQUENCE [LARGE SCALE GENOMIC DNA]</scope>
</reference>
<protein>
    <recommendedName>
        <fullName evidence="6">CobQ/CobB/MinD/ParA nucleotide binding domain-containing protein</fullName>
    </recommendedName>
</protein>
<keyword evidence="2" id="KW-0067">ATP-binding</keyword>
<dbReference type="Pfam" id="PF10609">
    <property type="entry name" value="ParA"/>
    <property type="match status" value="1"/>
</dbReference>
<dbReference type="AlphaFoldDB" id="A0A1Y3PM08"/>
<dbReference type="InterPro" id="IPR033875">
    <property type="entry name" value="FlhG"/>
</dbReference>
<dbReference type="PANTHER" id="PTHR43384:SF4">
    <property type="entry name" value="CELLULOSE BIOSYNTHESIS PROTEIN BCSQ-RELATED"/>
    <property type="match status" value="1"/>
</dbReference>
<dbReference type="GO" id="GO:0009898">
    <property type="term" value="C:cytoplasmic side of plasma membrane"/>
    <property type="evidence" value="ECO:0007669"/>
    <property type="project" value="TreeGrafter"/>
</dbReference>
<dbReference type="InterPro" id="IPR033756">
    <property type="entry name" value="YlxH/NBP35"/>
</dbReference>
<feature type="region of interest" description="Disordered" evidence="3">
    <location>
        <begin position="13"/>
        <end position="59"/>
    </location>
</feature>
<organism evidence="4 5">
    <name type="scientific">Bacillus thermozeamaize</name>
    <dbReference type="NCBI Taxonomy" id="230954"/>
    <lineage>
        <taxon>Bacteria</taxon>
        <taxon>Bacillati</taxon>
        <taxon>Bacillota</taxon>
        <taxon>Bacilli</taxon>
        <taxon>Bacillales</taxon>
        <taxon>Bacillaceae</taxon>
        <taxon>Bacillus</taxon>
    </lineage>
</organism>
<dbReference type="InterPro" id="IPR050625">
    <property type="entry name" value="ParA/MinD_ATPase"/>
</dbReference>
<dbReference type="CDD" id="cd02038">
    <property type="entry name" value="FlhG-like"/>
    <property type="match status" value="1"/>
</dbReference>
<evidence type="ECO:0000256" key="3">
    <source>
        <dbReference type="SAM" id="MobiDB-lite"/>
    </source>
</evidence>
<dbReference type="EMBL" id="LZRT01000062">
    <property type="protein sequence ID" value="OUM88360.1"/>
    <property type="molecule type" value="Genomic_DNA"/>
</dbReference>
<evidence type="ECO:0008006" key="6">
    <source>
        <dbReference type="Google" id="ProtNLM"/>
    </source>
</evidence>
<evidence type="ECO:0000313" key="4">
    <source>
        <dbReference type="EMBL" id="OUM88360.1"/>
    </source>
</evidence>
<dbReference type="GO" id="GO:0016887">
    <property type="term" value="F:ATP hydrolysis activity"/>
    <property type="evidence" value="ECO:0007669"/>
    <property type="project" value="TreeGrafter"/>
</dbReference>
<dbReference type="PANTHER" id="PTHR43384">
    <property type="entry name" value="SEPTUM SITE-DETERMINING PROTEIN MIND HOMOLOG, CHLOROPLASTIC-RELATED"/>
    <property type="match status" value="1"/>
</dbReference>
<feature type="compositionally biased region" description="Basic and acidic residues" evidence="3">
    <location>
        <begin position="28"/>
        <end position="40"/>
    </location>
</feature>
<name>A0A1Y3PM08_9BACI</name>
<evidence type="ECO:0000313" key="5">
    <source>
        <dbReference type="Proteomes" id="UP000196475"/>
    </source>
</evidence>
<keyword evidence="1" id="KW-0547">Nucleotide-binding</keyword>
<dbReference type="SUPFAM" id="SSF52540">
    <property type="entry name" value="P-loop containing nucleoside triphosphate hydrolases"/>
    <property type="match status" value="1"/>
</dbReference>
<dbReference type="Gene3D" id="3.40.50.300">
    <property type="entry name" value="P-loop containing nucleotide triphosphate hydrolases"/>
    <property type="match status" value="1"/>
</dbReference>
<comment type="caution">
    <text evidence="4">The sequence shown here is derived from an EMBL/GenBank/DDBJ whole genome shotgun (WGS) entry which is preliminary data.</text>
</comment>
<feature type="compositionally biased region" description="Polar residues" evidence="3">
    <location>
        <begin position="17"/>
        <end position="26"/>
    </location>
</feature>
<dbReference type="Proteomes" id="UP000196475">
    <property type="component" value="Unassembled WGS sequence"/>
</dbReference>
<evidence type="ECO:0000256" key="1">
    <source>
        <dbReference type="ARBA" id="ARBA00022741"/>
    </source>
</evidence>
<proteinExistence type="predicted"/>
<evidence type="ECO:0000256" key="2">
    <source>
        <dbReference type="ARBA" id="ARBA00022840"/>
    </source>
</evidence>
<sequence length="344" mass="37863">MTDQAERLRELVRQLKQGEQQASSDARFQGRREGSPEDGHAAVARSGPEAAAKPEAGARQETRVVAITSGKGGVGKTNFILNFALALQHFGRRVVIWDADFGFANLHVLMGKTPQVTLLSLLQGEGDIWQAISPGIGGLQYISGGHGMKEMFRLTGAKLERFMAQFMQLRGFADYLLIDLGAGLSTHSLNLLLAADEIILIATPEPTSLTDAYAVLKMLNLEEKALRVHLLINRAKSEREGALAHKKMEAVAERFLSLSLHRFGILPDDPHVVKAVYQQTPYLIAYPNSPISRRTVALAERFIQFNPFAADSGQPADAARSRPSFWSRFRQLFHSAPSIPQGKR</sequence>
<dbReference type="GO" id="GO:0005829">
    <property type="term" value="C:cytosol"/>
    <property type="evidence" value="ECO:0007669"/>
    <property type="project" value="TreeGrafter"/>
</dbReference>
<dbReference type="InterPro" id="IPR027417">
    <property type="entry name" value="P-loop_NTPase"/>
</dbReference>
<dbReference type="GO" id="GO:0051782">
    <property type="term" value="P:negative regulation of cell division"/>
    <property type="evidence" value="ECO:0007669"/>
    <property type="project" value="TreeGrafter"/>
</dbReference>
<accession>A0A1Y3PM08</accession>
<dbReference type="GO" id="GO:0005524">
    <property type="term" value="F:ATP binding"/>
    <property type="evidence" value="ECO:0007669"/>
    <property type="project" value="UniProtKB-KW"/>
</dbReference>